<keyword evidence="1" id="KW-0479">Metal-binding</keyword>
<evidence type="ECO:0000313" key="4">
    <source>
        <dbReference type="Proteomes" id="UP001302806"/>
    </source>
</evidence>
<evidence type="ECO:0000256" key="1">
    <source>
        <dbReference type="ARBA" id="ARBA00022723"/>
    </source>
</evidence>
<proteinExistence type="predicted"/>
<evidence type="ECO:0000256" key="2">
    <source>
        <dbReference type="ARBA" id="ARBA00023180"/>
    </source>
</evidence>
<name>A0ABY9XX17_9FLAO</name>
<protein>
    <submittedName>
        <fullName evidence="3">Uncharacterized protein</fullName>
    </submittedName>
</protein>
<dbReference type="Proteomes" id="UP001302806">
    <property type="component" value="Chromosome"/>
</dbReference>
<dbReference type="InterPro" id="IPR052063">
    <property type="entry name" value="Polysaccharide_Lyase_1"/>
</dbReference>
<evidence type="ECO:0000313" key="3">
    <source>
        <dbReference type="EMBL" id="WNH10357.1"/>
    </source>
</evidence>
<dbReference type="PANTHER" id="PTHR42970">
    <property type="entry name" value="PECTATE LYASE C-RELATED"/>
    <property type="match status" value="1"/>
</dbReference>
<dbReference type="RefSeq" id="WP_415866641.1">
    <property type="nucleotide sequence ID" value="NZ_CP134537.1"/>
</dbReference>
<dbReference type="PANTHER" id="PTHR42970:SF1">
    <property type="entry name" value="PECTATE LYASE C-RELATED"/>
    <property type="match status" value="1"/>
</dbReference>
<reference evidence="3 4" key="1">
    <citation type="submission" date="2023-09" db="EMBL/GenBank/DDBJ databases">
        <title>Thalassobella suaedae gen. nov., sp. nov., a marine bacterium of the family Flavobacteriaceae isolated from a halophyte Suaeda japonica.</title>
        <authorList>
            <person name="Lee S.Y."/>
            <person name="Hwang C.Y."/>
        </authorList>
    </citation>
    <scope>NUCLEOTIDE SEQUENCE [LARGE SCALE GENOMIC DNA]</scope>
    <source>
        <strain evidence="3 4">HL-DH14</strain>
    </source>
</reference>
<dbReference type="EMBL" id="CP134537">
    <property type="protein sequence ID" value="WNH10357.1"/>
    <property type="molecule type" value="Genomic_DNA"/>
</dbReference>
<organism evidence="3 4">
    <name type="scientific">Thalassobellus suaedae</name>
    <dbReference type="NCBI Taxonomy" id="3074124"/>
    <lineage>
        <taxon>Bacteria</taxon>
        <taxon>Pseudomonadati</taxon>
        <taxon>Bacteroidota</taxon>
        <taxon>Flavobacteriia</taxon>
        <taxon>Flavobacteriales</taxon>
        <taxon>Flavobacteriaceae</taxon>
        <taxon>Thalassobellus</taxon>
    </lineage>
</organism>
<gene>
    <name evidence="3" type="ORF">RHP51_06720</name>
</gene>
<sequence length="190" mass="20930">MRILSITIINQDLQQSTNNGSTKQGRIFSIDKNKVKGTLVYDIWGKFYIDGNYVDGNSNATNDNWTYGVYNQYHGSYSTYPSSCKDSNGATITCEYTIPISNADKVDMKLNTPLDVANNVTTHSAVEAYNKVLAYVGASLVRDAVDMRIITETENGTYTYTGSNGSTNGIIDTQSDVGGWYQLTILPLLQ</sequence>
<keyword evidence="2" id="KW-0325">Glycoprotein</keyword>
<accession>A0ABY9XX17</accession>